<dbReference type="Gene3D" id="4.10.240.10">
    <property type="entry name" value="Zn(2)-C6 fungal-type DNA-binding domain"/>
    <property type="match status" value="1"/>
</dbReference>
<feature type="compositionally biased region" description="Polar residues" evidence="6">
    <location>
        <begin position="25"/>
        <end position="37"/>
    </location>
</feature>
<dbReference type="EMBL" id="LNZH02000140">
    <property type="protein sequence ID" value="OCB90176.1"/>
    <property type="molecule type" value="Genomic_DNA"/>
</dbReference>
<dbReference type="GO" id="GO:0005634">
    <property type="term" value="C:nucleus"/>
    <property type="evidence" value="ECO:0007669"/>
    <property type="project" value="UniProtKB-SubCell"/>
</dbReference>
<feature type="region of interest" description="Disordered" evidence="6">
    <location>
        <begin position="1"/>
        <end position="57"/>
    </location>
</feature>
<dbReference type="InterPro" id="IPR001138">
    <property type="entry name" value="Zn2Cys6_DnaBD"/>
</dbReference>
<dbReference type="SUPFAM" id="SSF57701">
    <property type="entry name" value="Zn2/Cys6 DNA-binding domain"/>
    <property type="match status" value="1"/>
</dbReference>
<feature type="compositionally biased region" description="Basic and acidic residues" evidence="6">
    <location>
        <begin position="244"/>
        <end position="257"/>
    </location>
</feature>
<dbReference type="PROSITE" id="PS50048">
    <property type="entry name" value="ZN2_CY6_FUNGAL_2"/>
    <property type="match status" value="1"/>
</dbReference>
<dbReference type="OrthoDB" id="10261408at2759"/>
<dbReference type="InterPro" id="IPR036864">
    <property type="entry name" value="Zn2-C6_fun-type_DNA-bd_sf"/>
</dbReference>
<evidence type="ECO:0000313" key="9">
    <source>
        <dbReference type="Proteomes" id="UP000757232"/>
    </source>
</evidence>
<keyword evidence="5" id="KW-0539">Nucleus</keyword>
<evidence type="ECO:0000256" key="1">
    <source>
        <dbReference type="ARBA" id="ARBA00004123"/>
    </source>
</evidence>
<comment type="caution">
    <text evidence="8">The sequence shown here is derived from an EMBL/GenBank/DDBJ whole genome shotgun (WGS) entry which is preliminary data.</text>
</comment>
<keyword evidence="4" id="KW-0804">Transcription</keyword>
<evidence type="ECO:0000256" key="4">
    <source>
        <dbReference type="ARBA" id="ARBA00023163"/>
    </source>
</evidence>
<feature type="region of interest" description="Disordered" evidence="6">
    <location>
        <begin position="189"/>
        <end position="211"/>
    </location>
</feature>
<feature type="domain" description="Zn(2)-C6 fungal-type" evidence="7">
    <location>
        <begin position="217"/>
        <end position="247"/>
    </location>
</feature>
<dbReference type="GO" id="GO:0000981">
    <property type="term" value="F:DNA-binding transcription factor activity, RNA polymerase II-specific"/>
    <property type="evidence" value="ECO:0007669"/>
    <property type="project" value="InterPro"/>
</dbReference>
<gene>
    <name evidence="8" type="ORF">A7U60_g2638</name>
</gene>
<evidence type="ECO:0000256" key="6">
    <source>
        <dbReference type="SAM" id="MobiDB-lite"/>
    </source>
</evidence>
<dbReference type="PANTHER" id="PTHR47338">
    <property type="entry name" value="ZN(II)2CYS6 TRANSCRIPTION FACTOR (EUROFUNG)-RELATED"/>
    <property type="match status" value="1"/>
</dbReference>
<dbReference type="PANTHER" id="PTHR47338:SF29">
    <property type="entry name" value="ZN(2)-C6 FUNGAL-TYPE DOMAIN-CONTAINING PROTEIN"/>
    <property type="match status" value="1"/>
</dbReference>
<evidence type="ECO:0000313" key="8">
    <source>
        <dbReference type="EMBL" id="OCB90176.1"/>
    </source>
</evidence>
<keyword evidence="3" id="KW-0805">Transcription regulation</keyword>
<evidence type="ECO:0000256" key="3">
    <source>
        <dbReference type="ARBA" id="ARBA00023015"/>
    </source>
</evidence>
<keyword evidence="2" id="KW-0479">Metal-binding</keyword>
<feature type="region of interest" description="Disordered" evidence="6">
    <location>
        <begin position="129"/>
        <end position="151"/>
    </location>
</feature>
<dbReference type="CDD" id="cd00067">
    <property type="entry name" value="GAL4"/>
    <property type="match status" value="1"/>
</dbReference>
<dbReference type="SMART" id="SM00066">
    <property type="entry name" value="GAL4"/>
    <property type="match status" value="1"/>
</dbReference>
<evidence type="ECO:0000256" key="5">
    <source>
        <dbReference type="ARBA" id="ARBA00023242"/>
    </source>
</evidence>
<dbReference type="Proteomes" id="UP000757232">
    <property type="component" value="Unassembled WGS sequence"/>
</dbReference>
<reference evidence="8" key="1">
    <citation type="submission" date="2016-06" db="EMBL/GenBank/DDBJ databases">
        <title>Draft Genome sequence of the fungus Inonotus baumii.</title>
        <authorList>
            <person name="Zhu H."/>
            <person name="Lin W."/>
        </authorList>
    </citation>
    <scope>NUCLEOTIDE SEQUENCE</scope>
    <source>
        <strain evidence="8">821</strain>
    </source>
</reference>
<evidence type="ECO:0000256" key="2">
    <source>
        <dbReference type="ARBA" id="ARBA00022723"/>
    </source>
</evidence>
<proteinExistence type="predicted"/>
<protein>
    <recommendedName>
        <fullName evidence="7">Zn(2)-C6 fungal-type domain-containing protein</fullName>
    </recommendedName>
</protein>
<sequence>MNEQDRSRSSYSYQGEDRRQHVLPSISSRLHYNTNTIGDAPAARQAPPESPNYQESGAFSHAAYDPVHDAYDLPRVSSAQTGEMQGVYSSEAYHRADREAMHAYGTSRRYESMTLAPIQTHHHGHLLHAPAHGTEPQPFRPPVRSQSPTGSLHSFQVHTQVHAGGSSSSALAHGGTYPARAGEEVVPYASLPPLTTPGQASTSSGDGKGGSKRIVMACHQCRGRKIRCDAARPACSNCVRRREECRYDEKPRRRGPDKVPGSRMRSCKSRKQVSEETHP</sequence>
<dbReference type="AlphaFoldDB" id="A0A9Q5I1Y0"/>
<keyword evidence="9" id="KW-1185">Reference proteome</keyword>
<dbReference type="InterPro" id="IPR050815">
    <property type="entry name" value="TF_fung"/>
</dbReference>
<evidence type="ECO:0000259" key="7">
    <source>
        <dbReference type="PROSITE" id="PS50048"/>
    </source>
</evidence>
<dbReference type="PROSITE" id="PS00463">
    <property type="entry name" value="ZN2_CY6_FUNGAL_1"/>
    <property type="match status" value="1"/>
</dbReference>
<organism evidence="8 9">
    <name type="scientific">Sanghuangporus baumii</name>
    <name type="common">Phellinus baumii</name>
    <dbReference type="NCBI Taxonomy" id="108892"/>
    <lineage>
        <taxon>Eukaryota</taxon>
        <taxon>Fungi</taxon>
        <taxon>Dikarya</taxon>
        <taxon>Basidiomycota</taxon>
        <taxon>Agaricomycotina</taxon>
        <taxon>Agaricomycetes</taxon>
        <taxon>Hymenochaetales</taxon>
        <taxon>Hymenochaetaceae</taxon>
        <taxon>Sanghuangporus</taxon>
    </lineage>
</organism>
<feature type="region of interest" description="Disordered" evidence="6">
    <location>
        <begin position="244"/>
        <end position="279"/>
    </location>
</feature>
<name>A0A9Q5I1Y0_SANBA</name>
<dbReference type="Pfam" id="PF00172">
    <property type="entry name" value="Zn_clus"/>
    <property type="match status" value="1"/>
</dbReference>
<accession>A0A9Q5I1Y0</accession>
<comment type="subcellular location">
    <subcellularLocation>
        <location evidence="1">Nucleus</location>
    </subcellularLocation>
</comment>
<dbReference type="GO" id="GO:0008270">
    <property type="term" value="F:zinc ion binding"/>
    <property type="evidence" value="ECO:0007669"/>
    <property type="project" value="InterPro"/>
</dbReference>